<feature type="non-terminal residue" evidence="1">
    <location>
        <position position="1"/>
    </location>
</feature>
<accession>A0A1A8C3Q9</accession>
<gene>
    <name evidence="1" type="primary">Nfu_g_1_013509</name>
</gene>
<sequence length="71" mass="7732">CVSATRVLHSTPRCFNTTCHSFILTHSHTHLNTGQDTASLNNGATGTSGHHQQMKCLAQGHDCYRRGRAPT</sequence>
<feature type="non-terminal residue" evidence="1">
    <location>
        <position position="71"/>
    </location>
</feature>
<reference evidence="1" key="2">
    <citation type="submission" date="2016-06" db="EMBL/GenBank/DDBJ databases">
        <title>The genome of a short-lived fish provides insights into sex chromosome evolution and the genetic control of aging.</title>
        <authorList>
            <person name="Reichwald K."/>
            <person name="Felder M."/>
            <person name="Petzold A."/>
            <person name="Koch P."/>
            <person name="Groth M."/>
            <person name="Platzer M."/>
        </authorList>
    </citation>
    <scope>NUCLEOTIDE SEQUENCE</scope>
    <source>
        <tissue evidence="1">Brain</tissue>
    </source>
</reference>
<organism evidence="1">
    <name type="scientific">Nothobranchius kadleci</name>
    <name type="common">African annual killifish</name>
    <dbReference type="NCBI Taxonomy" id="1051664"/>
    <lineage>
        <taxon>Eukaryota</taxon>
        <taxon>Metazoa</taxon>
        <taxon>Chordata</taxon>
        <taxon>Craniata</taxon>
        <taxon>Vertebrata</taxon>
        <taxon>Euteleostomi</taxon>
        <taxon>Actinopterygii</taxon>
        <taxon>Neopterygii</taxon>
        <taxon>Teleostei</taxon>
        <taxon>Neoteleostei</taxon>
        <taxon>Acanthomorphata</taxon>
        <taxon>Ovalentaria</taxon>
        <taxon>Atherinomorphae</taxon>
        <taxon>Cyprinodontiformes</taxon>
        <taxon>Nothobranchiidae</taxon>
        <taxon>Nothobranchius</taxon>
    </lineage>
</organism>
<name>A0A1A8C3Q9_NOTKA</name>
<protein>
    <submittedName>
        <fullName evidence="1">Uncharacterized protein</fullName>
    </submittedName>
</protein>
<dbReference type="EMBL" id="HADZ01009389">
    <property type="protein sequence ID" value="SBP73330.1"/>
    <property type="molecule type" value="Transcribed_RNA"/>
</dbReference>
<proteinExistence type="predicted"/>
<evidence type="ECO:0000313" key="1">
    <source>
        <dbReference type="EMBL" id="SBP73330.1"/>
    </source>
</evidence>
<dbReference type="AlphaFoldDB" id="A0A1A8C3Q9"/>
<reference evidence="1" key="1">
    <citation type="submission" date="2016-05" db="EMBL/GenBank/DDBJ databases">
        <authorList>
            <person name="Lavstsen T."/>
            <person name="Jespersen J.S."/>
        </authorList>
    </citation>
    <scope>NUCLEOTIDE SEQUENCE</scope>
    <source>
        <tissue evidence="1">Brain</tissue>
    </source>
</reference>